<dbReference type="AlphaFoldDB" id="H6Q4C3"/>
<reference evidence="8 9" key="1">
    <citation type="journal article" date="2012" name="MBio">
        <title>Insight into the transmission biology and species-specific functional capabilities of tsetse (Diptera: glossinidae) obligate symbiont wigglesworthia.</title>
        <authorList>
            <person name="Rio R.V."/>
            <person name="Symula R.E."/>
            <person name="Wang J."/>
            <person name="Lohs C."/>
            <person name="Wu Y.N."/>
            <person name="Snyder A.K."/>
            <person name="Bjornson R.D."/>
            <person name="Oshima K."/>
            <person name="Biehl B.S."/>
            <person name="Perna N.T."/>
            <person name="Hattori M."/>
            <person name="Aksoy S."/>
        </authorList>
    </citation>
    <scope>NUCLEOTIDE SEQUENCE [LARGE SCALE GENOMIC DNA]</scope>
    <source>
        <strain evidence="8">WGM</strain>
    </source>
</reference>
<evidence type="ECO:0000313" key="8">
    <source>
        <dbReference type="EMBL" id="AFA40983.1"/>
    </source>
</evidence>
<dbReference type="OrthoDB" id="7346865at2"/>
<dbReference type="SUPFAM" id="SSF53807">
    <property type="entry name" value="Helical backbone' metal receptor"/>
    <property type="match status" value="1"/>
</dbReference>
<evidence type="ECO:0000313" key="9">
    <source>
        <dbReference type="Proteomes" id="UP000009061"/>
    </source>
</evidence>
<dbReference type="HOGENOM" id="CLU_016838_1_2_6"/>
<dbReference type="EMBL" id="CP003315">
    <property type="protein sequence ID" value="AFA40983.1"/>
    <property type="molecule type" value="Genomic_DNA"/>
</dbReference>
<dbReference type="InterPro" id="IPR006127">
    <property type="entry name" value="ZnuA-like"/>
</dbReference>
<dbReference type="eggNOG" id="COG4531">
    <property type="taxonomic scope" value="Bacteria"/>
</dbReference>
<dbReference type="KEGG" id="wgl:WIGMOR_0125"/>
<evidence type="ECO:0000256" key="5">
    <source>
        <dbReference type="ARBA" id="ARBA00022906"/>
    </source>
</evidence>
<keyword evidence="7" id="KW-1133">Transmembrane helix</keyword>
<keyword evidence="5" id="KW-0862">Zinc</keyword>
<evidence type="ECO:0000256" key="4">
    <source>
        <dbReference type="ARBA" id="ARBA00022729"/>
    </source>
</evidence>
<dbReference type="Proteomes" id="UP000009061">
    <property type="component" value="Chromosome"/>
</dbReference>
<name>H6Q4C3_WIGGL</name>
<dbReference type="PANTHER" id="PTHR42953">
    <property type="entry name" value="HIGH-AFFINITY ZINC UPTAKE SYSTEM PROTEIN ZNUA-RELATED"/>
    <property type="match status" value="1"/>
</dbReference>
<dbReference type="RefSeq" id="WP_014353922.1">
    <property type="nucleotide sequence ID" value="NC_016893.1"/>
</dbReference>
<keyword evidence="7" id="KW-0472">Membrane</keyword>
<dbReference type="GO" id="GO:0007155">
    <property type="term" value="P:cell adhesion"/>
    <property type="evidence" value="ECO:0007669"/>
    <property type="project" value="InterPro"/>
</dbReference>
<gene>
    <name evidence="8" type="primary">znuA</name>
    <name evidence="8" type="synonym">yebL</name>
    <name evidence="8" type="ORF">WIGMOR_0125</name>
</gene>
<keyword evidence="5" id="KW-0864">Zinc transport</keyword>
<sequence length="314" mass="36443">MNFRKKKLLLISKYNFIYKNRYILVLIFFIFSKVSFSSIVTSIRPIGFIAAAIADGILPVEVLLSNNASPHTYHIKPSDILKIKKANILIWVGPELESFIVQASSLLLKEKQIIIAHYNEVIAFLIKNNTCLNINKKSELYNMHIWLSPEIAYVLSKIIYEKILYLIPNSKKQLDINLENFHNKLSQISTLIHKNLDSIKNKKYYVFHDAYSYFEKYFHLMPSGCFMMNPDVSIGAHTLNIIKKKIKTEKIDCIFIEPHMQSKKIISIINHANISIGILDPLGKDIPLDKDSYIKFLLKISNQYIYYLDRGNHE</sequence>
<dbReference type="PRINTS" id="PR00690">
    <property type="entry name" value="ADHESNFAMILY"/>
</dbReference>
<dbReference type="Pfam" id="PF01297">
    <property type="entry name" value="ZnuA"/>
    <property type="match status" value="1"/>
</dbReference>
<evidence type="ECO:0000256" key="3">
    <source>
        <dbReference type="ARBA" id="ARBA00022448"/>
    </source>
</evidence>
<evidence type="ECO:0000256" key="2">
    <source>
        <dbReference type="ARBA" id="ARBA00015915"/>
    </source>
</evidence>
<dbReference type="GO" id="GO:0046872">
    <property type="term" value="F:metal ion binding"/>
    <property type="evidence" value="ECO:0007669"/>
    <property type="project" value="InterPro"/>
</dbReference>
<dbReference type="PANTHER" id="PTHR42953:SF3">
    <property type="entry name" value="HIGH-AFFINITY ZINC UPTAKE SYSTEM PROTEIN ZNUA"/>
    <property type="match status" value="1"/>
</dbReference>
<dbReference type="Gene3D" id="3.40.50.1980">
    <property type="entry name" value="Nitrogenase molybdenum iron protein domain"/>
    <property type="match status" value="2"/>
</dbReference>
<keyword evidence="7" id="KW-0812">Transmembrane</keyword>
<evidence type="ECO:0000256" key="1">
    <source>
        <dbReference type="ARBA" id="ARBA00011028"/>
    </source>
</evidence>
<protein>
    <recommendedName>
        <fullName evidence="2">High-affinity zinc uptake system protein ZnuA</fullName>
    </recommendedName>
</protein>
<evidence type="ECO:0000256" key="7">
    <source>
        <dbReference type="SAM" id="Phobius"/>
    </source>
</evidence>
<dbReference type="GO" id="GO:0006829">
    <property type="term" value="P:zinc ion transport"/>
    <property type="evidence" value="ECO:0007669"/>
    <property type="project" value="UniProtKB-KW"/>
</dbReference>
<feature type="transmembrane region" description="Helical" evidence="7">
    <location>
        <begin position="21"/>
        <end position="40"/>
    </location>
</feature>
<evidence type="ECO:0000256" key="6">
    <source>
        <dbReference type="RuleBase" id="RU003512"/>
    </source>
</evidence>
<keyword evidence="3 6" id="KW-0813">Transport</keyword>
<keyword evidence="4" id="KW-0732">Signal</keyword>
<dbReference type="STRING" id="1142511.WIGMOR_0125"/>
<dbReference type="InterPro" id="IPR006128">
    <property type="entry name" value="Lipoprotein_PsaA-like"/>
</dbReference>
<keyword evidence="9" id="KW-1185">Reference proteome</keyword>
<comment type="similarity">
    <text evidence="1 6">Belongs to the bacterial solute-binding protein 9 family.</text>
</comment>
<proteinExistence type="inferred from homology"/>
<dbReference type="InterPro" id="IPR050492">
    <property type="entry name" value="Bact_metal-bind_prot9"/>
</dbReference>
<accession>H6Q4C3</accession>
<keyword evidence="5" id="KW-0406">Ion transport</keyword>
<organism evidence="8 9">
    <name type="scientific">Wigglesworthia glossinidia endosymbiont of Glossina morsitans morsitans</name>
    <name type="common">Yale colony</name>
    <dbReference type="NCBI Taxonomy" id="1142511"/>
    <lineage>
        <taxon>Bacteria</taxon>
        <taxon>Pseudomonadati</taxon>
        <taxon>Pseudomonadota</taxon>
        <taxon>Gammaproteobacteria</taxon>
        <taxon>Enterobacterales</taxon>
        <taxon>Erwiniaceae</taxon>
        <taxon>Wigglesworthia</taxon>
    </lineage>
</organism>